<proteinExistence type="predicted"/>
<gene>
    <name evidence="1" type="ORF">EGYM00392_LOCUS55984</name>
</gene>
<sequence>MLAHRWMRRITCISKGTSHHCFPTQQANMYNQKKRYPPKHISSLLHSMPLHTQLSSANRCTPACSTESHECVITLTRACVPPPGLWHGNMLKNLYLFAIWTQQSIVYLPQIESHATVKTMRSQARSFRVLEIASTMWEARCYLKQKAISGVWFGVTSLLVARPNPAQYCTETQAGTFMTGNVKSHDLMYAIPHYH</sequence>
<evidence type="ECO:0000313" key="1">
    <source>
        <dbReference type="EMBL" id="CAD9044800.1"/>
    </source>
</evidence>
<protein>
    <submittedName>
        <fullName evidence="1">Uncharacterized protein</fullName>
    </submittedName>
</protein>
<name>A0A7S1JIZ5_9EUGL</name>
<dbReference type="AlphaFoldDB" id="A0A7S1JIZ5"/>
<organism evidence="1">
    <name type="scientific">Eutreptiella gymnastica</name>
    <dbReference type="NCBI Taxonomy" id="73025"/>
    <lineage>
        <taxon>Eukaryota</taxon>
        <taxon>Discoba</taxon>
        <taxon>Euglenozoa</taxon>
        <taxon>Euglenida</taxon>
        <taxon>Spirocuta</taxon>
        <taxon>Euglenophyceae</taxon>
        <taxon>Eutreptiales</taxon>
        <taxon>Eutreptiaceae</taxon>
        <taxon>Eutreptiella</taxon>
    </lineage>
</organism>
<accession>A0A7S1JIZ5</accession>
<dbReference type="EMBL" id="HBGA01154029">
    <property type="protein sequence ID" value="CAD9044800.1"/>
    <property type="molecule type" value="Transcribed_RNA"/>
</dbReference>
<reference evidence="1" key="1">
    <citation type="submission" date="2021-01" db="EMBL/GenBank/DDBJ databases">
        <authorList>
            <person name="Corre E."/>
            <person name="Pelletier E."/>
            <person name="Niang G."/>
            <person name="Scheremetjew M."/>
            <person name="Finn R."/>
            <person name="Kale V."/>
            <person name="Holt S."/>
            <person name="Cochrane G."/>
            <person name="Meng A."/>
            <person name="Brown T."/>
            <person name="Cohen L."/>
        </authorList>
    </citation>
    <scope>NUCLEOTIDE SEQUENCE</scope>
    <source>
        <strain evidence="1">NIES-381</strain>
    </source>
</reference>